<dbReference type="InterPro" id="IPR000719">
    <property type="entry name" value="Prot_kinase_dom"/>
</dbReference>
<feature type="compositionally biased region" description="Basic and acidic residues" evidence="9">
    <location>
        <begin position="347"/>
        <end position="364"/>
    </location>
</feature>
<dbReference type="HOGENOM" id="CLU_007805_0_0_1"/>
<feature type="domain" description="Protein kinase" evidence="10">
    <location>
        <begin position="453"/>
        <end position="763"/>
    </location>
</feature>
<keyword evidence="13" id="KW-1185">Reference proteome</keyword>
<reference evidence="13" key="2">
    <citation type="submission" date="2015-01" db="EMBL/GenBank/DDBJ databases">
        <title>Evolutionary Origins and Diversification of the Mycorrhizal Mutualists.</title>
        <authorList>
            <consortium name="DOE Joint Genome Institute"/>
            <consortium name="Mycorrhizal Genomics Consortium"/>
            <person name="Kohler A."/>
            <person name="Kuo A."/>
            <person name="Nagy L.G."/>
            <person name="Floudas D."/>
            <person name="Copeland A."/>
            <person name="Barry K.W."/>
            <person name="Cichocki N."/>
            <person name="Veneault-Fourrey C."/>
            <person name="LaButti K."/>
            <person name="Lindquist E.A."/>
            <person name="Lipzen A."/>
            <person name="Lundell T."/>
            <person name="Morin E."/>
            <person name="Murat C."/>
            <person name="Riley R."/>
            <person name="Ohm R."/>
            <person name="Sun H."/>
            <person name="Tunlid A."/>
            <person name="Henrissat B."/>
            <person name="Grigoriev I.V."/>
            <person name="Hibbett D.S."/>
            <person name="Martin F."/>
        </authorList>
    </citation>
    <scope>NUCLEOTIDE SEQUENCE [LARGE SCALE GENOMIC DNA]</scope>
    <source>
        <strain evidence="13">MAFF 305830</strain>
    </source>
</reference>
<dbReference type="SMART" id="SM00133">
    <property type="entry name" value="S_TK_X"/>
    <property type="match status" value="1"/>
</dbReference>
<keyword evidence="2" id="KW-0723">Serine/threonine-protein kinase</keyword>
<protein>
    <recommendedName>
        <fullName evidence="1">non-specific serine/threonine protein kinase</fullName>
        <ecNumber evidence="1">2.7.11.1</ecNumber>
    </recommendedName>
</protein>
<feature type="region of interest" description="Disordered" evidence="9">
    <location>
        <begin position="111"/>
        <end position="148"/>
    </location>
</feature>
<feature type="compositionally biased region" description="Basic and acidic residues" evidence="9">
    <location>
        <begin position="817"/>
        <end position="836"/>
    </location>
</feature>
<dbReference type="EMBL" id="KN824281">
    <property type="protein sequence ID" value="KIM31700.1"/>
    <property type="molecule type" value="Genomic_DNA"/>
</dbReference>
<dbReference type="InterPro" id="IPR045270">
    <property type="entry name" value="STKc_AGC"/>
</dbReference>
<dbReference type="SMART" id="SM00220">
    <property type="entry name" value="S_TKc"/>
    <property type="match status" value="1"/>
</dbReference>
<feature type="compositionally biased region" description="Pro residues" evidence="9">
    <location>
        <begin position="1305"/>
        <end position="1314"/>
    </location>
</feature>
<evidence type="ECO:0000256" key="3">
    <source>
        <dbReference type="ARBA" id="ARBA00022679"/>
    </source>
</evidence>
<feature type="region of interest" description="Disordered" evidence="9">
    <location>
        <begin position="1101"/>
        <end position="1314"/>
    </location>
</feature>
<feature type="compositionally biased region" description="Polar residues" evidence="9">
    <location>
        <begin position="1162"/>
        <end position="1173"/>
    </location>
</feature>
<dbReference type="InterPro" id="IPR008271">
    <property type="entry name" value="Ser/Thr_kinase_AS"/>
</dbReference>
<feature type="compositionally biased region" description="Low complexity" evidence="9">
    <location>
        <begin position="1187"/>
        <end position="1208"/>
    </location>
</feature>
<dbReference type="GO" id="GO:0005524">
    <property type="term" value="F:ATP binding"/>
    <property type="evidence" value="ECO:0007669"/>
    <property type="project" value="UniProtKB-KW"/>
</dbReference>
<evidence type="ECO:0000313" key="12">
    <source>
        <dbReference type="EMBL" id="KIM31700.1"/>
    </source>
</evidence>
<name>A0A0C3B4E0_SERVB</name>
<evidence type="ECO:0000256" key="8">
    <source>
        <dbReference type="ARBA" id="ARBA00048679"/>
    </source>
</evidence>
<dbReference type="CDD" id="cd05123">
    <property type="entry name" value="STKc_AGC"/>
    <property type="match status" value="1"/>
</dbReference>
<dbReference type="Proteomes" id="UP000054097">
    <property type="component" value="Unassembled WGS sequence"/>
</dbReference>
<feature type="region of interest" description="Disordered" evidence="9">
    <location>
        <begin position="607"/>
        <end position="633"/>
    </location>
</feature>
<evidence type="ECO:0000313" key="13">
    <source>
        <dbReference type="Proteomes" id="UP000054097"/>
    </source>
</evidence>
<feature type="compositionally biased region" description="Acidic residues" evidence="9">
    <location>
        <begin position="807"/>
        <end position="816"/>
    </location>
</feature>
<dbReference type="PROSITE" id="PS00108">
    <property type="entry name" value="PROTEIN_KINASE_ST"/>
    <property type="match status" value="1"/>
</dbReference>
<evidence type="ECO:0000256" key="9">
    <source>
        <dbReference type="SAM" id="MobiDB-lite"/>
    </source>
</evidence>
<feature type="compositionally biased region" description="Basic residues" evidence="9">
    <location>
        <begin position="433"/>
        <end position="442"/>
    </location>
</feature>
<dbReference type="PROSITE" id="PS51285">
    <property type="entry name" value="AGC_KINASE_CTER"/>
    <property type="match status" value="1"/>
</dbReference>
<feature type="compositionally biased region" description="Acidic residues" evidence="9">
    <location>
        <begin position="870"/>
        <end position="883"/>
    </location>
</feature>
<dbReference type="FunFam" id="1.10.510.10:FF:000294">
    <property type="entry name" value="Serine/threonine-protein kinase OXI1"/>
    <property type="match status" value="1"/>
</dbReference>
<comment type="catalytic activity">
    <reaction evidence="8">
        <text>L-seryl-[protein] + ATP = O-phospho-L-seryl-[protein] + ADP + H(+)</text>
        <dbReference type="Rhea" id="RHEA:17989"/>
        <dbReference type="Rhea" id="RHEA-COMP:9863"/>
        <dbReference type="Rhea" id="RHEA-COMP:11604"/>
        <dbReference type="ChEBI" id="CHEBI:15378"/>
        <dbReference type="ChEBI" id="CHEBI:29999"/>
        <dbReference type="ChEBI" id="CHEBI:30616"/>
        <dbReference type="ChEBI" id="CHEBI:83421"/>
        <dbReference type="ChEBI" id="CHEBI:456216"/>
        <dbReference type="EC" id="2.7.11.1"/>
    </reaction>
</comment>
<evidence type="ECO:0000256" key="1">
    <source>
        <dbReference type="ARBA" id="ARBA00012513"/>
    </source>
</evidence>
<dbReference type="FunFam" id="3.30.200.20:FF:000743">
    <property type="entry name" value="Non-specific serine/threonine protein kinase"/>
    <property type="match status" value="1"/>
</dbReference>
<dbReference type="Pfam" id="PF00069">
    <property type="entry name" value="Pkinase"/>
    <property type="match status" value="2"/>
</dbReference>
<feature type="region of interest" description="Disordered" evidence="9">
    <location>
        <begin position="870"/>
        <end position="1089"/>
    </location>
</feature>
<feature type="compositionally biased region" description="Polar residues" evidence="9">
    <location>
        <begin position="1209"/>
        <end position="1234"/>
    </location>
</feature>
<dbReference type="Gene3D" id="1.10.510.10">
    <property type="entry name" value="Transferase(Phosphotransferase) domain 1"/>
    <property type="match status" value="2"/>
</dbReference>
<evidence type="ECO:0000259" key="10">
    <source>
        <dbReference type="PROSITE" id="PS50011"/>
    </source>
</evidence>
<feature type="region of interest" description="Disordered" evidence="9">
    <location>
        <begin position="415"/>
        <end position="442"/>
    </location>
</feature>
<feature type="domain" description="AGC-kinase C-terminal" evidence="11">
    <location>
        <begin position="764"/>
        <end position="871"/>
    </location>
</feature>
<feature type="region of interest" description="Disordered" evidence="9">
    <location>
        <begin position="298"/>
        <end position="397"/>
    </location>
</feature>
<feature type="compositionally biased region" description="Basic and acidic residues" evidence="9">
    <location>
        <begin position="1262"/>
        <end position="1280"/>
    </location>
</feature>
<dbReference type="FunFam" id="1.10.510.10:FF:000465">
    <property type="entry name" value="Non-specific serine/threonine protein kinase"/>
    <property type="match status" value="1"/>
</dbReference>
<evidence type="ECO:0000256" key="5">
    <source>
        <dbReference type="ARBA" id="ARBA00022777"/>
    </source>
</evidence>
<evidence type="ECO:0000256" key="6">
    <source>
        <dbReference type="ARBA" id="ARBA00022840"/>
    </source>
</evidence>
<evidence type="ECO:0000256" key="7">
    <source>
        <dbReference type="ARBA" id="ARBA00047899"/>
    </source>
</evidence>
<feature type="region of interest" description="Disordered" evidence="9">
    <location>
        <begin position="807"/>
        <end position="853"/>
    </location>
</feature>
<keyword evidence="6" id="KW-0067">ATP-binding</keyword>
<keyword evidence="4" id="KW-0547">Nucleotide-binding</keyword>
<evidence type="ECO:0000256" key="4">
    <source>
        <dbReference type="ARBA" id="ARBA00022741"/>
    </source>
</evidence>
<dbReference type="InterPro" id="IPR011009">
    <property type="entry name" value="Kinase-like_dom_sf"/>
</dbReference>
<dbReference type="STRING" id="933852.A0A0C3B4E0"/>
<feature type="compositionally biased region" description="Low complexity" evidence="9">
    <location>
        <begin position="119"/>
        <end position="128"/>
    </location>
</feature>
<feature type="compositionally biased region" description="Acidic residues" evidence="9">
    <location>
        <begin position="1051"/>
        <end position="1070"/>
    </location>
</feature>
<keyword evidence="3" id="KW-0808">Transferase</keyword>
<dbReference type="InterPro" id="IPR000961">
    <property type="entry name" value="AGC-kinase_C"/>
</dbReference>
<accession>A0A0C3B4E0</accession>
<feature type="compositionally biased region" description="Polar residues" evidence="9">
    <location>
        <begin position="1109"/>
        <end position="1118"/>
    </location>
</feature>
<proteinExistence type="predicted"/>
<dbReference type="EC" id="2.7.11.1" evidence="1"/>
<keyword evidence="5" id="KW-0418">Kinase</keyword>
<dbReference type="PANTHER" id="PTHR24351">
    <property type="entry name" value="RIBOSOMAL PROTEIN S6 KINASE"/>
    <property type="match status" value="1"/>
</dbReference>
<sequence length="1314" mass="143300">MPASVDIKPTNGAAANNSNAAAAAARPVIRMDAQDGPWSVSVAETSPRSLTLYIKTPTHHLTLMRTAHEIAELHFKLQDQVPTGTTLPPCPLEADHPQKRKSSFLTTLSRLASPPRQPAPTSSSSSPPQNNGNDLSPQPENNEITDPFLSAEPSATSALASYLTTLSNDKAVRVARSWKRFVRVRTDDLESTRVERAIKRVRSDVAMHGGTGGSGQGVPLISTTAPGSTRTSFASGDDGFYGDRKSSAFPGQSIVEEDEGGDHGLLHPQAVTPDTASADEHARRLIISGMVDFTPAPEPAPVTVRRPPVVQPVETQAETEYVDDKVSEKEEQEQTQVQEEYAAPEPEQAKPEEKEEVKPVEKRISRISRSASLDRASRVSRSIPESPIPAVQSETDAEVAEATDMTDAEDTDAFGASAMSDAGGPGIVDQPPKKKKKKQKLEKKARKVVITDFEMMRVLGKGCAGKVLLVRHKREQSLYALKAITKRHVIAHQELQHTMTEQAVLKRMARSNSDPFVVKLYWSFHDKENLFLVMDFHPGGDLATQLARWGRLGRDRARFYAAEIVEGCEGLHAAGVIYRDLKPENILIGGDGHIVLTDFGLSKEFPRKRPSSMAPNGKESAGGDFYASSPSTPTGEKHGLPYWMHEGGEAHKDMWLATKANDLTTTFCGTAEYLAPEVIQGLPYSYEVDWWSFGTMLYEMLTGITPFWANNHSDMYVRVLQDELTFPEDKAMDQDTKSLVRGLLQRNPALRLCEPRIKRHPYFSMIDWQHVYHKRYIPPYIPPIDPANASDTQNFDDAFLEMEPILDSEIENDDQTGSERDRSTTEIDRQFDEDSVRASPNVDSPDAKPEVENDVFDGYSFKARHSVIIDDEAGGSDASDEESIPEKESISISAEDELEAGQKTPDAHVQVIPPTPTPASAVVEAFRKQQEAKEIKAEATIVPEAETEEADVEAVPTTPRNKAEELPAEAAPVSASPEKELPAAPEATKEKVRPTSVAPPVPAKEEKKVVTISETPKPKPAEHHKPKAARNVKSPRRERSGVAALDRDLNDAIDEHDEMGIDREDDDWDFVETPGGHEDYNGQQNKSLFARGVVDRYRLKVFRKPSTPGKATQRNAFTTGPPPSEEFGELTSPASPSPSNKKRRGGGLSLGKGRTFLRPKSPSATYSAGSSGLSRPGLSMAHSATVSGSTSGVLLTPSSSTPLSMLPTNGTTSLKSQPSMNSVGSPGSSDTSVNGMRPSAAPSTADLPSPGKGRSRSNKSSPDLRRQARESQTDVDEPRQKGLRKMRKYTAEGAEKVLSLFSSPRPSPAPSPSQ</sequence>
<feature type="compositionally biased region" description="Low complexity" evidence="9">
    <location>
        <begin position="334"/>
        <end position="346"/>
    </location>
</feature>
<organism evidence="12 13">
    <name type="scientific">Serendipita vermifera MAFF 305830</name>
    <dbReference type="NCBI Taxonomy" id="933852"/>
    <lineage>
        <taxon>Eukaryota</taxon>
        <taxon>Fungi</taxon>
        <taxon>Dikarya</taxon>
        <taxon>Basidiomycota</taxon>
        <taxon>Agaricomycotina</taxon>
        <taxon>Agaricomycetes</taxon>
        <taxon>Sebacinales</taxon>
        <taxon>Serendipitaceae</taxon>
        <taxon>Serendipita</taxon>
    </lineage>
</organism>
<comment type="catalytic activity">
    <reaction evidence="7">
        <text>L-threonyl-[protein] + ATP = O-phospho-L-threonyl-[protein] + ADP + H(+)</text>
        <dbReference type="Rhea" id="RHEA:46608"/>
        <dbReference type="Rhea" id="RHEA-COMP:11060"/>
        <dbReference type="Rhea" id="RHEA-COMP:11605"/>
        <dbReference type="ChEBI" id="CHEBI:15378"/>
        <dbReference type="ChEBI" id="CHEBI:30013"/>
        <dbReference type="ChEBI" id="CHEBI:30616"/>
        <dbReference type="ChEBI" id="CHEBI:61977"/>
        <dbReference type="ChEBI" id="CHEBI:456216"/>
        <dbReference type="EC" id="2.7.11.1"/>
    </reaction>
</comment>
<feature type="compositionally biased region" description="Polar residues" evidence="9">
    <location>
        <begin position="129"/>
        <end position="144"/>
    </location>
</feature>
<feature type="compositionally biased region" description="Basic and acidic residues" evidence="9">
    <location>
        <begin position="977"/>
        <end position="993"/>
    </location>
</feature>
<reference evidence="12 13" key="1">
    <citation type="submission" date="2014-04" db="EMBL/GenBank/DDBJ databases">
        <authorList>
            <consortium name="DOE Joint Genome Institute"/>
            <person name="Kuo A."/>
            <person name="Zuccaro A."/>
            <person name="Kohler A."/>
            <person name="Nagy L.G."/>
            <person name="Floudas D."/>
            <person name="Copeland A."/>
            <person name="Barry K.W."/>
            <person name="Cichocki N."/>
            <person name="Veneault-Fourrey C."/>
            <person name="LaButti K."/>
            <person name="Lindquist E.A."/>
            <person name="Lipzen A."/>
            <person name="Lundell T."/>
            <person name="Morin E."/>
            <person name="Murat C."/>
            <person name="Sun H."/>
            <person name="Tunlid A."/>
            <person name="Henrissat B."/>
            <person name="Grigoriev I.V."/>
            <person name="Hibbett D.S."/>
            <person name="Martin F."/>
            <person name="Nordberg H.P."/>
            <person name="Cantor M.N."/>
            <person name="Hua S.X."/>
        </authorList>
    </citation>
    <scope>NUCLEOTIDE SEQUENCE [LARGE SCALE GENOMIC DNA]</scope>
    <source>
        <strain evidence="12 13">MAFF 305830</strain>
    </source>
</reference>
<feature type="compositionally biased region" description="Basic residues" evidence="9">
    <location>
        <begin position="1024"/>
        <end position="1034"/>
    </location>
</feature>
<feature type="compositionally biased region" description="Low complexity" evidence="9">
    <location>
        <begin position="301"/>
        <end position="316"/>
    </location>
</feature>
<dbReference type="Gene3D" id="3.30.200.20">
    <property type="entry name" value="Phosphorylase Kinase, domain 1"/>
    <property type="match status" value="2"/>
</dbReference>
<feature type="compositionally biased region" description="Basic and acidic residues" evidence="9">
    <location>
        <begin position="925"/>
        <end position="937"/>
    </location>
</feature>
<gene>
    <name evidence="12" type="ORF">M408DRAFT_327157</name>
</gene>
<dbReference type="PROSITE" id="PS50011">
    <property type="entry name" value="PROTEIN_KINASE_DOM"/>
    <property type="match status" value="1"/>
</dbReference>
<evidence type="ECO:0000259" key="11">
    <source>
        <dbReference type="PROSITE" id="PS51285"/>
    </source>
</evidence>
<dbReference type="SUPFAM" id="SSF56112">
    <property type="entry name" value="Protein kinase-like (PK-like)"/>
    <property type="match status" value="1"/>
</dbReference>
<feature type="compositionally biased region" description="Basic and acidic residues" evidence="9">
    <location>
        <begin position="1035"/>
        <end position="1050"/>
    </location>
</feature>
<dbReference type="OrthoDB" id="63267at2759"/>
<evidence type="ECO:0000256" key="2">
    <source>
        <dbReference type="ARBA" id="ARBA00022527"/>
    </source>
</evidence>
<dbReference type="GO" id="GO:0004674">
    <property type="term" value="F:protein serine/threonine kinase activity"/>
    <property type="evidence" value="ECO:0007669"/>
    <property type="project" value="UniProtKB-KW"/>
</dbReference>